<dbReference type="STRING" id="1798697.A2373_04430"/>
<name>A0A1F6NDA8_9BACT</name>
<gene>
    <name evidence="1" type="ORF">A2373_04430</name>
</gene>
<evidence type="ECO:0000313" key="2">
    <source>
        <dbReference type="Proteomes" id="UP000176300"/>
    </source>
</evidence>
<organism evidence="1 2">
    <name type="scientific">Candidatus Magasanikbacteria bacterium RIFOXYB1_FULL_40_15</name>
    <dbReference type="NCBI Taxonomy" id="1798697"/>
    <lineage>
        <taxon>Bacteria</taxon>
        <taxon>Candidatus Magasanikiibacteriota</taxon>
    </lineage>
</organism>
<sequence>MTAVYFYVIFILSNKEDTMNEEKKWSDLYKGISLNPVDLQPDCDVEDFLERMVLGEYFSFSIFYLADGEGMELVYCPKQLLMRIVQAKVVTEFTSKPQLEILFSTFGENQPEGVAHAVNTLILEYDDGGAFFCENLPKSMFDNRGLSAERFADKIRKWSGGDG</sequence>
<evidence type="ECO:0000313" key="1">
    <source>
        <dbReference type="EMBL" id="OGH81926.1"/>
    </source>
</evidence>
<reference evidence="1 2" key="1">
    <citation type="journal article" date="2016" name="Nat. Commun.">
        <title>Thousands of microbial genomes shed light on interconnected biogeochemical processes in an aquifer system.</title>
        <authorList>
            <person name="Anantharaman K."/>
            <person name="Brown C.T."/>
            <person name="Hug L.A."/>
            <person name="Sharon I."/>
            <person name="Castelle C.J."/>
            <person name="Probst A.J."/>
            <person name="Thomas B.C."/>
            <person name="Singh A."/>
            <person name="Wilkins M.J."/>
            <person name="Karaoz U."/>
            <person name="Brodie E.L."/>
            <person name="Williams K.H."/>
            <person name="Hubbard S.S."/>
            <person name="Banfield J.F."/>
        </authorList>
    </citation>
    <scope>NUCLEOTIDE SEQUENCE [LARGE SCALE GENOMIC DNA]</scope>
</reference>
<proteinExistence type="predicted"/>
<dbReference type="Proteomes" id="UP000176300">
    <property type="component" value="Unassembled WGS sequence"/>
</dbReference>
<dbReference type="EMBL" id="MFQS01000054">
    <property type="protein sequence ID" value="OGH81926.1"/>
    <property type="molecule type" value="Genomic_DNA"/>
</dbReference>
<comment type="caution">
    <text evidence="1">The sequence shown here is derived from an EMBL/GenBank/DDBJ whole genome shotgun (WGS) entry which is preliminary data.</text>
</comment>
<accession>A0A1F6NDA8</accession>
<dbReference type="AlphaFoldDB" id="A0A1F6NDA8"/>
<protein>
    <submittedName>
        <fullName evidence="1">Uncharacterized protein</fullName>
    </submittedName>
</protein>